<dbReference type="Pfam" id="PF00005">
    <property type="entry name" value="ABC_tran"/>
    <property type="match status" value="1"/>
</dbReference>
<feature type="transmembrane region" description="Helical" evidence="8">
    <location>
        <begin position="27"/>
        <end position="50"/>
    </location>
</feature>
<dbReference type="SMART" id="SM00382">
    <property type="entry name" value="AAA"/>
    <property type="match status" value="1"/>
</dbReference>
<keyword evidence="6 8" id="KW-1133">Transmembrane helix</keyword>
<dbReference type="InterPro" id="IPR003593">
    <property type="entry name" value="AAA+_ATPase"/>
</dbReference>
<feature type="transmembrane region" description="Helical" evidence="8">
    <location>
        <begin position="177"/>
        <end position="195"/>
    </location>
</feature>
<evidence type="ECO:0000256" key="5">
    <source>
        <dbReference type="ARBA" id="ARBA00022840"/>
    </source>
</evidence>
<protein>
    <submittedName>
        <fullName evidence="11">ABC transporter ATP-binding protein</fullName>
    </submittedName>
</protein>
<dbReference type="Proteomes" id="UP000185860">
    <property type="component" value="Unassembled WGS sequence"/>
</dbReference>
<reference evidence="11 12" key="1">
    <citation type="submission" date="2016-11" db="EMBL/GenBank/DDBJ databases">
        <title>Draft Genome Sequences of Nine Cyanobacterial Strains from Diverse Habitats.</title>
        <authorList>
            <person name="Zhu T."/>
            <person name="Hou S."/>
            <person name="Lu X."/>
            <person name="Hess W.R."/>
        </authorList>
    </citation>
    <scope>NUCLEOTIDE SEQUENCE [LARGE SCALE GENOMIC DNA]</scope>
    <source>
        <strain evidence="11 12">IAM M-71</strain>
    </source>
</reference>
<feature type="domain" description="ABC transmembrane type-1" evidence="10">
    <location>
        <begin position="27"/>
        <end position="320"/>
    </location>
</feature>
<dbReference type="AlphaFoldDB" id="A0A1U7IP69"/>
<organism evidence="11 12">
    <name type="scientific">[Phormidium ambiguum] IAM M-71</name>
    <dbReference type="NCBI Taxonomy" id="454136"/>
    <lineage>
        <taxon>Bacteria</taxon>
        <taxon>Bacillati</taxon>
        <taxon>Cyanobacteriota</taxon>
        <taxon>Cyanophyceae</taxon>
        <taxon>Oscillatoriophycideae</taxon>
        <taxon>Aerosakkonematales</taxon>
        <taxon>Aerosakkonemataceae</taxon>
        <taxon>Floridanema</taxon>
    </lineage>
</organism>
<dbReference type="InterPro" id="IPR027417">
    <property type="entry name" value="P-loop_NTPase"/>
</dbReference>
<dbReference type="Pfam" id="PF06472">
    <property type="entry name" value="ABC_membrane_2"/>
    <property type="match status" value="1"/>
</dbReference>
<dbReference type="PROSITE" id="PS50893">
    <property type="entry name" value="ABC_TRANSPORTER_2"/>
    <property type="match status" value="1"/>
</dbReference>
<dbReference type="InterPro" id="IPR017871">
    <property type="entry name" value="ABC_transporter-like_CS"/>
</dbReference>
<proteinExistence type="predicted"/>
<evidence type="ECO:0000259" key="9">
    <source>
        <dbReference type="PROSITE" id="PS50893"/>
    </source>
</evidence>
<dbReference type="EMBL" id="MRCE01000006">
    <property type="protein sequence ID" value="OKH39049.1"/>
    <property type="molecule type" value="Genomic_DNA"/>
</dbReference>
<dbReference type="CDD" id="cd03223">
    <property type="entry name" value="ABCD_peroxisomal_ALDP"/>
    <property type="match status" value="1"/>
</dbReference>
<comment type="subcellular location">
    <subcellularLocation>
        <location evidence="1">Cell membrane</location>
        <topology evidence="1">Multi-pass membrane protein</topology>
    </subcellularLocation>
</comment>
<evidence type="ECO:0000256" key="7">
    <source>
        <dbReference type="ARBA" id="ARBA00023136"/>
    </source>
</evidence>
<name>A0A1U7IP69_9CYAN</name>
<dbReference type="Gene3D" id="3.40.50.300">
    <property type="entry name" value="P-loop containing nucleotide triphosphate hydrolases"/>
    <property type="match status" value="1"/>
</dbReference>
<feature type="domain" description="ABC transporter" evidence="9">
    <location>
        <begin position="360"/>
        <end position="575"/>
    </location>
</feature>
<dbReference type="GO" id="GO:0140359">
    <property type="term" value="F:ABC-type transporter activity"/>
    <property type="evidence" value="ECO:0007669"/>
    <property type="project" value="InterPro"/>
</dbReference>
<keyword evidence="2" id="KW-0813">Transport</keyword>
<evidence type="ECO:0000256" key="6">
    <source>
        <dbReference type="ARBA" id="ARBA00022989"/>
    </source>
</evidence>
<dbReference type="GO" id="GO:0005886">
    <property type="term" value="C:plasma membrane"/>
    <property type="evidence" value="ECO:0007669"/>
    <property type="project" value="UniProtKB-SubCell"/>
</dbReference>
<evidence type="ECO:0000256" key="4">
    <source>
        <dbReference type="ARBA" id="ARBA00022741"/>
    </source>
</evidence>
<feature type="transmembrane region" description="Helical" evidence="8">
    <location>
        <begin position="70"/>
        <end position="93"/>
    </location>
</feature>
<feature type="transmembrane region" description="Helical" evidence="8">
    <location>
        <begin position="253"/>
        <end position="271"/>
    </location>
</feature>
<evidence type="ECO:0000259" key="10">
    <source>
        <dbReference type="PROSITE" id="PS50929"/>
    </source>
</evidence>
<dbReference type="GO" id="GO:0016887">
    <property type="term" value="F:ATP hydrolysis activity"/>
    <property type="evidence" value="ECO:0007669"/>
    <property type="project" value="InterPro"/>
</dbReference>
<dbReference type="InterPro" id="IPR036640">
    <property type="entry name" value="ABC1_TM_sf"/>
</dbReference>
<evidence type="ECO:0000256" key="3">
    <source>
        <dbReference type="ARBA" id="ARBA00022692"/>
    </source>
</evidence>
<evidence type="ECO:0000256" key="1">
    <source>
        <dbReference type="ARBA" id="ARBA00004651"/>
    </source>
</evidence>
<dbReference type="InterPro" id="IPR011527">
    <property type="entry name" value="ABC1_TM_dom"/>
</dbReference>
<evidence type="ECO:0000256" key="2">
    <source>
        <dbReference type="ARBA" id="ARBA00022448"/>
    </source>
</evidence>
<dbReference type="PROSITE" id="PS50929">
    <property type="entry name" value="ABC_TM1F"/>
    <property type="match status" value="1"/>
</dbReference>
<dbReference type="PROSITE" id="PS00211">
    <property type="entry name" value="ABC_TRANSPORTER_1"/>
    <property type="match status" value="1"/>
</dbReference>
<dbReference type="SUPFAM" id="SSF52540">
    <property type="entry name" value="P-loop containing nucleoside triphosphate hydrolases"/>
    <property type="match status" value="1"/>
</dbReference>
<keyword evidence="4" id="KW-0547">Nucleotide-binding</keyword>
<evidence type="ECO:0000313" key="11">
    <source>
        <dbReference type="EMBL" id="OKH39049.1"/>
    </source>
</evidence>
<evidence type="ECO:0000256" key="8">
    <source>
        <dbReference type="SAM" id="Phobius"/>
    </source>
</evidence>
<dbReference type="InterPro" id="IPR003439">
    <property type="entry name" value="ABC_transporter-like_ATP-bd"/>
</dbReference>
<dbReference type="STRING" id="454136.NIES2119_07920"/>
<dbReference type="PANTHER" id="PTHR11384:SF59">
    <property type="entry name" value="LYSOSOMAL COBALAMIN TRANSPORTER ABCD4"/>
    <property type="match status" value="1"/>
</dbReference>
<keyword evidence="3 8" id="KW-0812">Transmembrane</keyword>
<accession>A0A1U7IP69</accession>
<dbReference type="Gene3D" id="1.20.1560.10">
    <property type="entry name" value="ABC transporter type 1, transmembrane domain"/>
    <property type="match status" value="1"/>
</dbReference>
<dbReference type="PANTHER" id="PTHR11384">
    <property type="entry name" value="ATP-BINDING CASSETTE, SUB-FAMILY D MEMBER"/>
    <property type="match status" value="1"/>
</dbReference>
<dbReference type="RefSeq" id="WP_073592911.1">
    <property type="nucleotide sequence ID" value="NZ_MRCE01000006.1"/>
</dbReference>
<feature type="transmembrane region" description="Helical" evidence="8">
    <location>
        <begin position="147"/>
        <end position="171"/>
    </location>
</feature>
<dbReference type="GO" id="GO:0005524">
    <property type="term" value="F:ATP binding"/>
    <property type="evidence" value="ECO:0007669"/>
    <property type="project" value="UniProtKB-KW"/>
</dbReference>
<keyword evidence="7 8" id="KW-0472">Membrane</keyword>
<dbReference type="OrthoDB" id="9810134at2"/>
<dbReference type="SUPFAM" id="SSF90123">
    <property type="entry name" value="ABC transporter transmembrane region"/>
    <property type="match status" value="1"/>
</dbReference>
<evidence type="ECO:0000313" key="12">
    <source>
        <dbReference type="Proteomes" id="UP000185860"/>
    </source>
</evidence>
<keyword evidence="5 11" id="KW-0067">ATP-binding</keyword>
<gene>
    <name evidence="11" type="ORF">NIES2119_07920</name>
</gene>
<dbReference type="InterPro" id="IPR050835">
    <property type="entry name" value="ABC_transporter_sub-D"/>
</dbReference>
<sequence>MINKRNLGFLQRFWTIAKLYWCGNEKLGAIALLLILIALVLVSTQVRVIINTQQGNIVSALVAKDANRFWMITWKVFALSLILPTMWCTYHYIRKKLVIYWRRWLTNHFLDKYFRNRAFYELSHSQKEIDNPDQRIAEDINKFADGFVVFFFNMFNAGSQIIAFSTVLWVISPTLMIFLVIYAVSGTLLTIWLFGKKLVKLNFKQLKKEADFRFGLVRLRENAESVAFYRGEAQEFNQINHLFNQVFQNFNKLIFWQELIITIAGSFYYYIPGFLPALVIAPQILSGQLEIGKLAEAQGAFGTLSWEINVIIRTFKELVGFAAGIERLFEFYNFLQQPKKEIISSNIQYTTINTVEDKCLALQDLTLYTPNYQRTLLQNVSVKLQSGQGMLIMGASGCGKSSLLRAIAGLWNSGNGTIIRPKLEEILFLPQRPYMVLGNLRKQLVYPLVNDKISDQELHQVLQEVNLPNLVERFGGFNVEKDWGDVLSLGEQQRVAFARLLICKPKYVILDEATSALDIKNEENLYQHLLGTQTTFISVGHRPTLFKYHHLLLELLNDENWQFREVEDDNTLNEYR</sequence>
<comment type="caution">
    <text evidence="11">The sequence shown here is derived from an EMBL/GenBank/DDBJ whole genome shotgun (WGS) entry which is preliminary data.</text>
</comment>